<dbReference type="InterPro" id="IPR007197">
    <property type="entry name" value="rSAM"/>
</dbReference>
<name>A0A5J6MYS6_9PROT</name>
<organism evidence="12 13">
    <name type="scientific">Hypericibacter terrae</name>
    <dbReference type="NCBI Taxonomy" id="2602015"/>
    <lineage>
        <taxon>Bacteria</taxon>
        <taxon>Pseudomonadati</taxon>
        <taxon>Pseudomonadota</taxon>
        <taxon>Alphaproteobacteria</taxon>
        <taxon>Rhodospirillales</taxon>
        <taxon>Dongiaceae</taxon>
        <taxon>Hypericibacter</taxon>
    </lineage>
</organism>
<dbReference type="PROSITE" id="PS51918">
    <property type="entry name" value="RADICAL_SAM"/>
    <property type="match status" value="1"/>
</dbReference>
<comment type="cofactor">
    <cofactor evidence="1">
        <name>[4Fe-4S] cluster</name>
        <dbReference type="ChEBI" id="CHEBI:49883"/>
    </cofactor>
</comment>
<dbReference type="PANTHER" id="PTHR13932:SF5">
    <property type="entry name" value="RADICAL S-ADENOSYL METHIONINE DOMAIN-CONTAINING PROTEIN 1, MITOCHONDRIAL"/>
    <property type="match status" value="1"/>
</dbReference>
<dbReference type="InterPro" id="IPR010723">
    <property type="entry name" value="HemN_C"/>
</dbReference>
<dbReference type="NCBIfam" id="TIGR00539">
    <property type="entry name" value="hemN_rel"/>
    <property type="match status" value="1"/>
</dbReference>
<dbReference type="InterPro" id="IPR058240">
    <property type="entry name" value="rSAM_sf"/>
</dbReference>
<accession>A0A5J6MYS6</accession>
<keyword evidence="9 10" id="KW-0143">Chaperone</keyword>
<keyword evidence="13" id="KW-1185">Reference proteome</keyword>
<dbReference type="SMART" id="SM00729">
    <property type="entry name" value="Elp3"/>
    <property type="match status" value="1"/>
</dbReference>
<keyword evidence="8 10" id="KW-0411">Iron-sulfur</keyword>
<evidence type="ECO:0000256" key="1">
    <source>
        <dbReference type="ARBA" id="ARBA00001966"/>
    </source>
</evidence>
<keyword evidence="5 10" id="KW-0949">S-adenosyl-L-methionine</keyword>
<evidence type="ECO:0000256" key="10">
    <source>
        <dbReference type="RuleBase" id="RU364116"/>
    </source>
</evidence>
<evidence type="ECO:0000256" key="7">
    <source>
        <dbReference type="ARBA" id="ARBA00023004"/>
    </source>
</evidence>
<evidence type="ECO:0000256" key="4">
    <source>
        <dbReference type="ARBA" id="ARBA00022617"/>
    </source>
</evidence>
<dbReference type="SFLD" id="SFLDF00562">
    <property type="entry name" value="HemN-like__clustered_with_heat"/>
    <property type="match status" value="1"/>
</dbReference>
<comment type="function">
    <text evidence="10">Probably acts as a heme chaperone, transferring heme to an unknown acceptor. Binds one molecule of heme per monomer, possibly covalently. Binds 1 [4Fe-4S] cluster. The cluster is coordinated with 3 cysteines and an exchangeable S-adenosyl-L-methionine.</text>
</comment>
<dbReference type="SUPFAM" id="SSF102114">
    <property type="entry name" value="Radical SAM enzymes"/>
    <property type="match status" value="1"/>
</dbReference>
<dbReference type="PANTHER" id="PTHR13932">
    <property type="entry name" value="COPROPORPHYRINIGEN III OXIDASE"/>
    <property type="match status" value="1"/>
</dbReference>
<dbReference type="GO" id="GO:0006779">
    <property type="term" value="P:porphyrin-containing compound biosynthetic process"/>
    <property type="evidence" value="ECO:0007669"/>
    <property type="project" value="InterPro"/>
</dbReference>
<evidence type="ECO:0000313" key="13">
    <source>
        <dbReference type="Proteomes" id="UP000326202"/>
    </source>
</evidence>
<dbReference type="SFLD" id="SFLDF00288">
    <property type="entry name" value="HemN-like__clustered_with_nucl"/>
    <property type="match status" value="1"/>
</dbReference>
<dbReference type="AlphaFoldDB" id="A0A5J6MYS6"/>
<keyword evidence="6 10" id="KW-0479">Metal-binding</keyword>
<dbReference type="GO" id="GO:0005737">
    <property type="term" value="C:cytoplasm"/>
    <property type="evidence" value="ECO:0007669"/>
    <property type="project" value="UniProtKB-SubCell"/>
</dbReference>
<dbReference type="SFLD" id="SFLDS00029">
    <property type="entry name" value="Radical_SAM"/>
    <property type="match status" value="1"/>
</dbReference>
<evidence type="ECO:0000256" key="9">
    <source>
        <dbReference type="ARBA" id="ARBA00023186"/>
    </source>
</evidence>
<sequence>MNPTTQRMTVPNEGAGAVPVPGGFGLYIHWPFCKSKCPYCDFNSHVRAAIDETRWRDGLLRELDHYAAEIAGAGGSPRRLDSIFFGGGTPSLMAPDTVARLIERARRHWTFAPDIEITLEANPTSVEVARFRALSQAGVNRVSIGIQALDDHSLKFLGRQHSASEALQAFEAARENFPRFTFDLIYARPGQTPAQWREELKAALSRAGGHLSLYQLTIEPGTAFEGAVARGEFAIPDEATQAALYEITQELTEAAGLPAYEISNHARPGEASRHNLVYWRYGDYVGVGPGAHGRLTLGGHKWATRQHRAPEPWLDMVERGGHATRQRDEVPAEARLEEMSLMGLRLSEGIARKRFIDETGSEPEALFDRAKLDRLIAGGFLTLDASGLKATAEGRQRLNALLPALLG</sequence>
<reference evidence="12 13" key="1">
    <citation type="submission" date="2019-08" db="EMBL/GenBank/DDBJ databases">
        <title>Hyperibacter terrae gen. nov., sp. nov. and Hyperibacter viscosus sp. nov., two new members in the family Rhodospirillaceae isolated from the rhizosphere of Hypericum perforatum.</title>
        <authorList>
            <person name="Noviana Z."/>
        </authorList>
    </citation>
    <scope>NUCLEOTIDE SEQUENCE [LARGE SCALE GENOMIC DNA]</scope>
    <source>
        <strain evidence="12 13">R5913</strain>
    </source>
</reference>
<gene>
    <name evidence="12" type="ORF">FRZ44_51310</name>
</gene>
<dbReference type="InterPro" id="IPR013785">
    <property type="entry name" value="Aldolase_TIM"/>
</dbReference>
<dbReference type="GO" id="GO:0051539">
    <property type="term" value="F:4 iron, 4 sulfur cluster binding"/>
    <property type="evidence" value="ECO:0007669"/>
    <property type="project" value="UniProtKB-UniRule"/>
</dbReference>
<evidence type="ECO:0000256" key="6">
    <source>
        <dbReference type="ARBA" id="ARBA00022723"/>
    </source>
</evidence>
<comment type="similarity">
    <text evidence="2">Belongs to the anaerobic coproporphyrinogen-III oxidase family. HemW subfamily.</text>
</comment>
<protein>
    <recommendedName>
        <fullName evidence="3 10">Heme chaperone HemW</fullName>
    </recommendedName>
</protein>
<dbReference type="Pfam" id="PF04055">
    <property type="entry name" value="Radical_SAM"/>
    <property type="match status" value="1"/>
</dbReference>
<dbReference type="InterPro" id="IPR006638">
    <property type="entry name" value="Elp3/MiaA/NifB-like_rSAM"/>
</dbReference>
<dbReference type="GO" id="GO:0046872">
    <property type="term" value="F:metal ion binding"/>
    <property type="evidence" value="ECO:0007669"/>
    <property type="project" value="UniProtKB-UniRule"/>
</dbReference>
<keyword evidence="10" id="KW-0963">Cytoplasm</keyword>
<dbReference type="Gene3D" id="3.20.20.70">
    <property type="entry name" value="Aldolase class I"/>
    <property type="match status" value="1"/>
</dbReference>
<feature type="domain" description="Radical SAM core" evidence="11">
    <location>
        <begin position="18"/>
        <end position="258"/>
    </location>
</feature>
<dbReference type="InterPro" id="IPR004559">
    <property type="entry name" value="HemW-like"/>
</dbReference>
<dbReference type="CDD" id="cd01335">
    <property type="entry name" value="Radical_SAM"/>
    <property type="match status" value="1"/>
</dbReference>
<dbReference type="Proteomes" id="UP000326202">
    <property type="component" value="Chromosome"/>
</dbReference>
<keyword evidence="7 10" id="KW-0408">Iron</keyword>
<keyword evidence="4 10" id="KW-0349">Heme</keyword>
<dbReference type="SFLD" id="SFLDG01065">
    <property type="entry name" value="anaerobic_coproporphyrinogen-I"/>
    <property type="match status" value="1"/>
</dbReference>
<evidence type="ECO:0000256" key="3">
    <source>
        <dbReference type="ARBA" id="ARBA00017228"/>
    </source>
</evidence>
<evidence type="ECO:0000256" key="8">
    <source>
        <dbReference type="ARBA" id="ARBA00023014"/>
    </source>
</evidence>
<dbReference type="EMBL" id="CP042906">
    <property type="protein sequence ID" value="QEX19816.1"/>
    <property type="molecule type" value="Genomic_DNA"/>
</dbReference>
<dbReference type="Pfam" id="PF06969">
    <property type="entry name" value="HemN_C"/>
    <property type="match status" value="1"/>
</dbReference>
<dbReference type="KEGG" id="htq:FRZ44_51310"/>
<evidence type="ECO:0000256" key="5">
    <source>
        <dbReference type="ARBA" id="ARBA00022691"/>
    </source>
</evidence>
<evidence type="ECO:0000259" key="11">
    <source>
        <dbReference type="PROSITE" id="PS51918"/>
    </source>
</evidence>
<dbReference type="GO" id="GO:0004109">
    <property type="term" value="F:coproporphyrinogen oxidase activity"/>
    <property type="evidence" value="ECO:0007669"/>
    <property type="project" value="InterPro"/>
</dbReference>
<dbReference type="InterPro" id="IPR034505">
    <property type="entry name" value="Coproporphyrinogen-III_oxidase"/>
</dbReference>
<comment type="subcellular location">
    <subcellularLocation>
        <location evidence="10">Cytoplasm</location>
    </subcellularLocation>
</comment>
<keyword evidence="10" id="KW-0004">4Fe-4S</keyword>
<evidence type="ECO:0000256" key="2">
    <source>
        <dbReference type="ARBA" id="ARBA00006100"/>
    </source>
</evidence>
<proteinExistence type="inferred from homology"/>
<evidence type="ECO:0000313" key="12">
    <source>
        <dbReference type="EMBL" id="QEX19816.1"/>
    </source>
</evidence>